<accession>A0A844EGY9</accession>
<feature type="domain" description="Solute-binding protein family 3/N-terminal" evidence="1">
    <location>
        <begin position="50"/>
        <end position="90"/>
    </location>
</feature>
<comment type="caution">
    <text evidence="2">The sequence shown here is derived from an EMBL/GenBank/DDBJ whole genome shotgun (WGS) entry which is preliminary data.</text>
</comment>
<dbReference type="EMBL" id="WKKY01000694">
    <property type="protein sequence ID" value="MSE21925.1"/>
    <property type="molecule type" value="Genomic_DNA"/>
</dbReference>
<protein>
    <submittedName>
        <fullName evidence="2">Transporter substrate-binding domain-containing protein</fullName>
    </submittedName>
</protein>
<feature type="non-terminal residue" evidence="2">
    <location>
        <position position="101"/>
    </location>
</feature>
<sequence>MLKSMKRLLLLTSFLLIAIGLSGCGVRYVNRQGSQEDPDTWATVSKQKKIVVGLDDSFVPMGFQTKSGKIVGYDVDLAKAVFKQYGIKVIADNFATLGLES</sequence>
<reference evidence="2 3" key="1">
    <citation type="submission" date="2019-11" db="EMBL/GenBank/DDBJ databases">
        <title>Draft Genome Sequence of Plant Growth-Promoting Rhizosphere-Associated Bacteria.</title>
        <authorList>
            <person name="Vasilyev I.Y."/>
            <person name="Radchenko V."/>
            <person name="Ilnitskaya E.V."/>
        </authorList>
    </citation>
    <scope>NUCLEOTIDE SEQUENCE [LARGE SCALE GENOMIC DNA]</scope>
    <source>
        <strain evidence="2 3">VRA_07sq_f</strain>
    </source>
</reference>
<dbReference type="Gene3D" id="3.40.190.10">
    <property type="entry name" value="Periplasmic binding protein-like II"/>
    <property type="match status" value="1"/>
</dbReference>
<organism evidence="2 3">
    <name type="scientific">Lentilactobacillus parabuchneri</name>
    <dbReference type="NCBI Taxonomy" id="152331"/>
    <lineage>
        <taxon>Bacteria</taxon>
        <taxon>Bacillati</taxon>
        <taxon>Bacillota</taxon>
        <taxon>Bacilli</taxon>
        <taxon>Lactobacillales</taxon>
        <taxon>Lactobacillaceae</taxon>
        <taxon>Lentilactobacillus</taxon>
    </lineage>
</organism>
<dbReference type="Pfam" id="PF00497">
    <property type="entry name" value="SBP_bac_3"/>
    <property type="match status" value="1"/>
</dbReference>
<name>A0A844EGY9_9LACO</name>
<dbReference type="InterPro" id="IPR001638">
    <property type="entry name" value="Solute-binding_3/MltF_N"/>
</dbReference>
<evidence type="ECO:0000313" key="3">
    <source>
        <dbReference type="Proteomes" id="UP000491237"/>
    </source>
</evidence>
<evidence type="ECO:0000313" key="2">
    <source>
        <dbReference type="EMBL" id="MSE21925.1"/>
    </source>
</evidence>
<proteinExistence type="predicted"/>
<dbReference type="SUPFAM" id="SSF53850">
    <property type="entry name" value="Periplasmic binding protein-like II"/>
    <property type="match status" value="1"/>
</dbReference>
<evidence type="ECO:0000259" key="1">
    <source>
        <dbReference type="Pfam" id="PF00497"/>
    </source>
</evidence>
<gene>
    <name evidence="2" type="ORF">GKC44_11920</name>
</gene>
<dbReference type="AlphaFoldDB" id="A0A844EGY9"/>
<dbReference type="Proteomes" id="UP000491237">
    <property type="component" value="Unassembled WGS sequence"/>
</dbReference>
<dbReference type="PROSITE" id="PS51257">
    <property type="entry name" value="PROKAR_LIPOPROTEIN"/>
    <property type="match status" value="1"/>
</dbReference>